<dbReference type="Gene3D" id="3.40.50.10320">
    <property type="entry name" value="LmbE-like"/>
    <property type="match status" value="1"/>
</dbReference>
<dbReference type="PANTHER" id="PTHR12993">
    <property type="entry name" value="N-ACETYLGLUCOSAMINYL-PHOSPHATIDYLINOSITOL DE-N-ACETYLASE-RELATED"/>
    <property type="match status" value="1"/>
</dbReference>
<keyword evidence="1" id="KW-0862">Zinc</keyword>
<sequence length="296" mass="32051">MTPRAGRPAGQNVWVSTIVFLHAHPDDETSQTAGMMALASRAGHRVVTVFATDGDHGERPEHLGPDGDLVEHRRGEARAAAAVLGVARIDWLGYRDSGMTGWEQNDHPLSLHSADVDEAAARVARICDREDADVLVGYDHHGNYGHPDHIAVHRIARRAAELAARRPRLMEATTNRDAQLEMLDSPAAAEFMQALAAGGMDLDADRIRQAILIGDDGQPIGVAESEIAWAIDLPSDVIDLKRRAMQCHASQTSDIGMMLAFPPDIYATAFGTEYLIEPDASGSGTDVPMRRGWPFG</sequence>
<gene>
    <name evidence="2" type="ORF">SAMN06265174_11448</name>
</gene>
<protein>
    <submittedName>
        <fullName evidence="2">N-acetylglucosaminyl deacetylase, LmbE family</fullName>
    </submittedName>
</protein>
<organism evidence="2 3">
    <name type="scientific">Dietzia kunjamensis subsp. schimae</name>
    <dbReference type="NCBI Taxonomy" id="498198"/>
    <lineage>
        <taxon>Bacteria</taxon>
        <taxon>Bacillati</taxon>
        <taxon>Actinomycetota</taxon>
        <taxon>Actinomycetes</taxon>
        <taxon>Mycobacteriales</taxon>
        <taxon>Dietziaceae</taxon>
        <taxon>Dietzia</taxon>
    </lineage>
</organism>
<evidence type="ECO:0000313" key="2">
    <source>
        <dbReference type="EMBL" id="SMO92252.1"/>
    </source>
</evidence>
<dbReference type="Pfam" id="PF02585">
    <property type="entry name" value="PIG-L"/>
    <property type="match status" value="1"/>
</dbReference>
<dbReference type="EMBL" id="FXTG01000014">
    <property type="protein sequence ID" value="SMO92252.1"/>
    <property type="molecule type" value="Genomic_DNA"/>
</dbReference>
<dbReference type="InterPro" id="IPR024078">
    <property type="entry name" value="LmbE-like_dom_sf"/>
</dbReference>
<dbReference type="SUPFAM" id="SSF102588">
    <property type="entry name" value="LmbE-like"/>
    <property type="match status" value="1"/>
</dbReference>
<proteinExistence type="predicted"/>
<dbReference type="PANTHER" id="PTHR12993:SF29">
    <property type="entry name" value="BLR3841 PROTEIN"/>
    <property type="match status" value="1"/>
</dbReference>
<comment type="caution">
    <text evidence="2">The sequence shown here is derived from an EMBL/GenBank/DDBJ whole genome shotgun (WGS) entry which is preliminary data.</text>
</comment>
<reference evidence="2 3" key="1">
    <citation type="submission" date="2017-05" db="EMBL/GenBank/DDBJ databases">
        <authorList>
            <person name="Varghese N."/>
            <person name="Submissions S."/>
        </authorList>
    </citation>
    <scope>NUCLEOTIDE SEQUENCE [LARGE SCALE GENOMIC DNA]</scope>
    <source>
        <strain evidence="2 3">DSM 45139</strain>
    </source>
</reference>
<dbReference type="InterPro" id="IPR003737">
    <property type="entry name" value="GlcNAc_PI_deacetylase-related"/>
</dbReference>
<accession>A0ABY1N5A2</accession>
<evidence type="ECO:0000313" key="3">
    <source>
        <dbReference type="Proteomes" id="UP000315460"/>
    </source>
</evidence>
<name>A0ABY1N5A2_9ACTN</name>
<dbReference type="Proteomes" id="UP000315460">
    <property type="component" value="Unassembled WGS sequence"/>
</dbReference>
<evidence type="ECO:0000256" key="1">
    <source>
        <dbReference type="ARBA" id="ARBA00022833"/>
    </source>
</evidence>
<keyword evidence="3" id="KW-1185">Reference proteome</keyword>